<dbReference type="RefSeq" id="XP_028140828.1">
    <property type="nucleotide sequence ID" value="XM_028285027.1"/>
</dbReference>
<gene>
    <name evidence="1" type="primary">LOC114334893</name>
</gene>
<dbReference type="InParanoid" id="A0A6P7G7K6"/>
<organism evidence="1">
    <name type="scientific">Diabrotica virgifera virgifera</name>
    <name type="common">western corn rootworm</name>
    <dbReference type="NCBI Taxonomy" id="50390"/>
    <lineage>
        <taxon>Eukaryota</taxon>
        <taxon>Metazoa</taxon>
        <taxon>Ecdysozoa</taxon>
        <taxon>Arthropoda</taxon>
        <taxon>Hexapoda</taxon>
        <taxon>Insecta</taxon>
        <taxon>Pterygota</taxon>
        <taxon>Neoptera</taxon>
        <taxon>Endopterygota</taxon>
        <taxon>Coleoptera</taxon>
        <taxon>Polyphaga</taxon>
        <taxon>Cucujiformia</taxon>
        <taxon>Chrysomeloidea</taxon>
        <taxon>Chrysomelidae</taxon>
        <taxon>Galerucinae</taxon>
        <taxon>Diabroticina</taxon>
        <taxon>Diabroticites</taxon>
        <taxon>Diabrotica</taxon>
    </lineage>
</organism>
<protein>
    <submittedName>
        <fullName evidence="1">Uncharacterized protein LOC114334893</fullName>
    </submittedName>
</protein>
<name>A0A6P7G7K6_DIAVI</name>
<dbReference type="AlphaFoldDB" id="A0A6P7G7K6"/>
<proteinExistence type="predicted"/>
<sequence>MEIEAVEPPLNLRRQYLTDKYIARTISRDQVFLKDIHNLAVLDLTKSYWFKKKSPLVAESYRNLSKFQKVLYKGHIPPVYTEKPQVLFSTKIKTEFLSDVQGPMFNVEIQKRWPNYYYLFTDGSKKGNNTACAVYQQYSGQQ</sequence>
<reference evidence="1" key="1">
    <citation type="submission" date="2025-08" db="UniProtKB">
        <authorList>
            <consortium name="RefSeq"/>
        </authorList>
    </citation>
    <scope>IDENTIFICATION</scope>
    <source>
        <tissue evidence="1">Whole insect</tissue>
    </source>
</reference>
<evidence type="ECO:0000313" key="1">
    <source>
        <dbReference type="RefSeq" id="XP_028140828.1"/>
    </source>
</evidence>
<accession>A0A6P7G7K6</accession>